<dbReference type="OrthoDB" id="9795306at2"/>
<dbReference type="Gene3D" id="3.10.180.10">
    <property type="entry name" value="2,3-Dihydroxybiphenyl 1,2-Dioxygenase, domain 1"/>
    <property type="match status" value="1"/>
</dbReference>
<dbReference type="SUPFAM" id="SSF54593">
    <property type="entry name" value="Glyoxalase/Bleomycin resistance protein/Dihydroxybiphenyl dioxygenase"/>
    <property type="match status" value="1"/>
</dbReference>
<feature type="domain" description="PhnB-like" evidence="1">
    <location>
        <begin position="3"/>
        <end position="130"/>
    </location>
</feature>
<sequence length="137" mass="15311">MHMNPYLMFDGDCEAAFTFYAECFGGRIEAMERYGDGPQCDGEISFAPDKIMHARLVADDWILMGSDCPPSYMKTPQGFSVAVHVDGIEKAERLFGILSAGGEVGMPLQQTHWAIRFGMLVDRFGTPWMINCETDSR</sequence>
<evidence type="ECO:0000313" key="3">
    <source>
        <dbReference type="Proteomes" id="UP000184248"/>
    </source>
</evidence>
<proteinExistence type="predicted"/>
<dbReference type="CDD" id="cd06588">
    <property type="entry name" value="PhnB_like"/>
    <property type="match status" value="1"/>
</dbReference>
<evidence type="ECO:0000259" key="1">
    <source>
        <dbReference type="Pfam" id="PF06983"/>
    </source>
</evidence>
<dbReference type="AlphaFoldDB" id="A0A1M6MTG5"/>
<dbReference type="InterPro" id="IPR029068">
    <property type="entry name" value="Glyas_Bleomycin-R_OHBP_Dase"/>
</dbReference>
<dbReference type="PANTHER" id="PTHR33990:SF1">
    <property type="entry name" value="PROTEIN YJDN"/>
    <property type="match status" value="1"/>
</dbReference>
<dbReference type="PANTHER" id="PTHR33990">
    <property type="entry name" value="PROTEIN YJDN-RELATED"/>
    <property type="match status" value="1"/>
</dbReference>
<dbReference type="RefSeq" id="WP_064698016.1">
    <property type="nucleotide sequence ID" value="NZ_BDEO01000001.1"/>
</dbReference>
<dbReference type="EMBL" id="FRAL01000001">
    <property type="protein sequence ID" value="SHJ86702.1"/>
    <property type="molecule type" value="Genomic_DNA"/>
</dbReference>
<gene>
    <name evidence="2" type="ORF">SAMN05192556_101157</name>
</gene>
<reference evidence="3" key="1">
    <citation type="submission" date="2016-11" db="EMBL/GenBank/DDBJ databases">
        <authorList>
            <person name="Varghese N."/>
            <person name="Submissions S."/>
        </authorList>
    </citation>
    <scope>NUCLEOTIDE SEQUENCE [LARGE SCALE GENOMIC DNA]</scope>
    <source>
        <strain evidence="3">ALO Sharm</strain>
    </source>
</reference>
<organism evidence="2 3">
    <name type="scientific">Halomonas caseinilytica</name>
    <dbReference type="NCBI Taxonomy" id="438744"/>
    <lineage>
        <taxon>Bacteria</taxon>
        <taxon>Pseudomonadati</taxon>
        <taxon>Pseudomonadota</taxon>
        <taxon>Gammaproteobacteria</taxon>
        <taxon>Oceanospirillales</taxon>
        <taxon>Halomonadaceae</taxon>
        <taxon>Halomonas</taxon>
    </lineage>
</organism>
<accession>A0A1M6MTG5</accession>
<dbReference type="InterPro" id="IPR028973">
    <property type="entry name" value="PhnB-like"/>
</dbReference>
<keyword evidence="3" id="KW-1185">Reference proteome</keyword>
<dbReference type="Pfam" id="PF06983">
    <property type="entry name" value="3-dmu-9_3-mt"/>
    <property type="match status" value="1"/>
</dbReference>
<dbReference type="Proteomes" id="UP000184248">
    <property type="component" value="Unassembled WGS sequence"/>
</dbReference>
<evidence type="ECO:0000313" key="2">
    <source>
        <dbReference type="EMBL" id="SHJ86702.1"/>
    </source>
</evidence>
<name>A0A1M6MTG5_9GAMM</name>
<protein>
    <submittedName>
        <fullName evidence="2">PhnB protein</fullName>
    </submittedName>
</protein>